<evidence type="ECO:0000256" key="2">
    <source>
        <dbReference type="ARBA" id="ARBA00022801"/>
    </source>
</evidence>
<name>A0A7C9KXP6_9SPHN</name>
<dbReference type="NCBIfam" id="TIGR01250">
    <property type="entry name" value="pro_imino_pep_2"/>
    <property type="match status" value="1"/>
</dbReference>
<evidence type="ECO:0000259" key="5">
    <source>
        <dbReference type="Pfam" id="PF00561"/>
    </source>
</evidence>
<evidence type="ECO:0000256" key="3">
    <source>
        <dbReference type="PIRNR" id="PIRNR005539"/>
    </source>
</evidence>
<feature type="domain" description="AB hydrolase-1" evidence="5">
    <location>
        <begin position="59"/>
        <end position="310"/>
    </location>
</feature>
<comment type="caution">
    <text evidence="6">The sequence shown here is derived from an EMBL/GenBank/DDBJ whole genome shotgun (WGS) entry which is preliminary data.</text>
</comment>
<feature type="active site" evidence="4">
    <location>
        <position position="276"/>
    </location>
</feature>
<evidence type="ECO:0000256" key="4">
    <source>
        <dbReference type="PIRSR" id="PIRSR005539-1"/>
    </source>
</evidence>
<dbReference type="GO" id="GO:0016020">
    <property type="term" value="C:membrane"/>
    <property type="evidence" value="ECO:0007669"/>
    <property type="project" value="TreeGrafter"/>
</dbReference>
<dbReference type="Proteomes" id="UP000481327">
    <property type="component" value="Unassembled WGS sequence"/>
</dbReference>
<protein>
    <submittedName>
        <fullName evidence="6">Proline iminopeptidase-family hydrolase</fullName>
    </submittedName>
</protein>
<dbReference type="SUPFAM" id="SSF53474">
    <property type="entry name" value="alpha/beta-Hydrolases"/>
    <property type="match status" value="1"/>
</dbReference>
<dbReference type="Pfam" id="PF00561">
    <property type="entry name" value="Abhydrolase_1"/>
    <property type="match status" value="1"/>
</dbReference>
<evidence type="ECO:0000313" key="6">
    <source>
        <dbReference type="EMBL" id="MQT15968.1"/>
    </source>
</evidence>
<evidence type="ECO:0000256" key="1">
    <source>
        <dbReference type="ARBA" id="ARBA00010088"/>
    </source>
</evidence>
<feature type="active site" description="Nucleophile" evidence="4">
    <location>
        <position position="134"/>
    </location>
</feature>
<dbReference type="OrthoDB" id="9796770at2"/>
<keyword evidence="2 3" id="KW-0378">Hydrolase</keyword>
<dbReference type="InterPro" id="IPR005945">
    <property type="entry name" value="Pro_imino_pep"/>
</dbReference>
<dbReference type="InterPro" id="IPR002410">
    <property type="entry name" value="Peptidase_S33"/>
</dbReference>
<proteinExistence type="inferred from homology"/>
<accession>A0A7C9KXP6</accession>
<dbReference type="PIRSF" id="PIRSF005539">
    <property type="entry name" value="Pept_S33_TRI_F1"/>
    <property type="match status" value="1"/>
</dbReference>
<dbReference type="PANTHER" id="PTHR43798:SF33">
    <property type="entry name" value="HYDROLASE, PUTATIVE (AFU_ORTHOLOGUE AFUA_2G14860)-RELATED"/>
    <property type="match status" value="1"/>
</dbReference>
<comment type="similarity">
    <text evidence="1 3">Belongs to the peptidase S33 family.</text>
</comment>
<dbReference type="InterPro" id="IPR050266">
    <property type="entry name" value="AB_hydrolase_sf"/>
</dbReference>
<evidence type="ECO:0000313" key="7">
    <source>
        <dbReference type="Proteomes" id="UP000481327"/>
    </source>
</evidence>
<keyword evidence="7" id="KW-1185">Reference proteome</keyword>
<dbReference type="PRINTS" id="PR00793">
    <property type="entry name" value="PROAMNOPTASE"/>
</dbReference>
<gene>
    <name evidence="6" type="ORF">F3168_01655</name>
</gene>
<dbReference type="AlphaFoldDB" id="A0A7C9KXP6"/>
<dbReference type="GO" id="GO:0006508">
    <property type="term" value="P:proteolysis"/>
    <property type="evidence" value="ECO:0007669"/>
    <property type="project" value="InterPro"/>
</dbReference>
<dbReference type="EMBL" id="WIOL01000001">
    <property type="protein sequence ID" value="MQT15968.1"/>
    <property type="molecule type" value="Genomic_DNA"/>
</dbReference>
<organism evidence="6 7">
    <name type="scientific">Sandarakinorhabdus fusca</name>
    <dbReference type="NCBI Taxonomy" id="1439888"/>
    <lineage>
        <taxon>Bacteria</taxon>
        <taxon>Pseudomonadati</taxon>
        <taxon>Pseudomonadota</taxon>
        <taxon>Alphaproteobacteria</taxon>
        <taxon>Sphingomonadales</taxon>
        <taxon>Sphingosinicellaceae</taxon>
        <taxon>Sandarakinorhabdus</taxon>
    </lineage>
</organism>
<dbReference type="InterPro" id="IPR000073">
    <property type="entry name" value="AB_hydrolase_1"/>
</dbReference>
<sequence>MTRRTLIAAGVAAAAAPALGTTGVLLPGVRIRPDRAAMVAVPGGRVYVRINGDLAGTRPPIVLLHGGPGSAHWYFLNATALAGDRAVILYDQLDSGRSDTPGDPANWQVARFVAELEAVRAALGVARWHVLGASWGGTVALEYAARRPAALAGLVLQSPLVSTEVWLRDARILKDAMPPAVRDLLDRCDTPAAAPAADCDAATDAFNARHVRMRAPPSEVAAYKAALPRSFSPDIYNHMWGRAEFTATGTLRSYDGRPLLARLDGRRTLFVAGEHDEARPETVRGFAAAVPGGADFAMVADAAHSVMNDNPAAFLAVLRPWLAARDRRAVSDAIS</sequence>
<dbReference type="Gene3D" id="3.40.50.1820">
    <property type="entry name" value="alpha/beta hydrolase"/>
    <property type="match status" value="1"/>
</dbReference>
<feature type="active site" description="Proton donor" evidence="4">
    <location>
        <position position="304"/>
    </location>
</feature>
<reference evidence="6 7" key="1">
    <citation type="submission" date="2019-09" db="EMBL/GenBank/DDBJ databases">
        <title>Polymorphobacter sp. isolated from a lake in China.</title>
        <authorList>
            <person name="Liu Z."/>
        </authorList>
    </citation>
    <scope>NUCLEOTIDE SEQUENCE [LARGE SCALE GENOMIC DNA]</scope>
    <source>
        <strain evidence="6 7">D40P</strain>
    </source>
</reference>
<dbReference type="GO" id="GO:0008233">
    <property type="term" value="F:peptidase activity"/>
    <property type="evidence" value="ECO:0007669"/>
    <property type="project" value="InterPro"/>
</dbReference>
<dbReference type="PANTHER" id="PTHR43798">
    <property type="entry name" value="MONOACYLGLYCEROL LIPASE"/>
    <property type="match status" value="1"/>
</dbReference>
<dbReference type="InterPro" id="IPR029058">
    <property type="entry name" value="AB_hydrolase_fold"/>
</dbReference>